<dbReference type="GO" id="GO:0022857">
    <property type="term" value="F:transmembrane transporter activity"/>
    <property type="evidence" value="ECO:0007669"/>
    <property type="project" value="InterPro"/>
</dbReference>
<sequence>MANKQSHGSPGISQSQCWSYMVVVYAFVIISISCGTIYSSPITMVIFEKQLNSSYTVMEQSWLGATMMSSMSMSSIIAIPLIRMIGCRGSLIIGGFIAALGPSMSVFCTGLTAICLTMGLLTGLGVGLSFIPALLSVELHFPREGNTLATTIALSGIGIGVATFPAGLNWLLSNIDHMYSLLVLSGALAMISLLGLLMTAPKPLENTRLSIEIFREEALAKPAFLAVCLANFIWAFGSSIMYIHIPVFTRQSGYSTEEAAIMLSCIGGLSLFSRGIFRTLHLGEASTMDTVTSVLFGLFLTAIFTGLFQDISIKYTGLLAYSMLFGFYCGFWSNFINQVNRETIGQDLATSGSGFAMLATSFGSMSGPPIAGFLYGETESYKNVFYLAGGCMMFCSLLLLGVKLGSLPSARLRKEIVKNIRVKQTKDKVKEAVSKRLRILNPISGDADGQGDSGNPQESSLLTNV</sequence>
<keyword evidence="3" id="KW-0472">Membrane</keyword>
<dbReference type="PANTHER" id="PTHR11360:SF284">
    <property type="entry name" value="EG:103B4.3 PROTEIN-RELATED"/>
    <property type="match status" value="1"/>
</dbReference>
<feature type="transmembrane region" description="Helical" evidence="3">
    <location>
        <begin position="178"/>
        <end position="201"/>
    </location>
</feature>
<evidence type="ECO:0000256" key="1">
    <source>
        <dbReference type="ARBA" id="ARBA00004141"/>
    </source>
</evidence>
<gene>
    <name evidence="5" type="ORF">EB796_002756</name>
</gene>
<feature type="transmembrane region" description="Helical" evidence="3">
    <location>
        <begin position="91"/>
        <end position="114"/>
    </location>
</feature>
<feature type="transmembrane region" description="Helical" evidence="3">
    <location>
        <begin position="385"/>
        <end position="404"/>
    </location>
</feature>
<feature type="transmembrane region" description="Helical" evidence="3">
    <location>
        <begin position="148"/>
        <end position="172"/>
    </location>
</feature>
<keyword evidence="3" id="KW-1133">Transmembrane helix</keyword>
<comment type="caution">
    <text evidence="5">The sequence shown here is derived from an EMBL/GenBank/DDBJ whole genome shotgun (WGS) entry which is preliminary data.</text>
</comment>
<dbReference type="AlphaFoldDB" id="A0A7J7KKU6"/>
<feature type="region of interest" description="Disordered" evidence="2">
    <location>
        <begin position="443"/>
        <end position="465"/>
    </location>
</feature>
<dbReference type="InterPro" id="IPR011701">
    <property type="entry name" value="MFS"/>
</dbReference>
<feature type="transmembrane region" description="Helical" evidence="3">
    <location>
        <begin position="289"/>
        <end position="309"/>
    </location>
</feature>
<dbReference type="SUPFAM" id="SSF103473">
    <property type="entry name" value="MFS general substrate transporter"/>
    <property type="match status" value="1"/>
</dbReference>
<feature type="domain" description="Major facilitator superfamily (MFS) profile" evidence="4">
    <location>
        <begin position="19"/>
        <end position="407"/>
    </location>
</feature>
<dbReference type="Proteomes" id="UP000593567">
    <property type="component" value="Unassembled WGS sequence"/>
</dbReference>
<evidence type="ECO:0000313" key="5">
    <source>
        <dbReference type="EMBL" id="KAF6038937.1"/>
    </source>
</evidence>
<feature type="transmembrane region" description="Helical" evidence="3">
    <location>
        <begin position="259"/>
        <end position="277"/>
    </location>
</feature>
<keyword evidence="6" id="KW-1185">Reference proteome</keyword>
<dbReference type="Pfam" id="PF07690">
    <property type="entry name" value="MFS_1"/>
    <property type="match status" value="1"/>
</dbReference>
<dbReference type="EMBL" id="VXIV02000326">
    <property type="protein sequence ID" value="KAF6038937.1"/>
    <property type="molecule type" value="Genomic_DNA"/>
</dbReference>
<dbReference type="PANTHER" id="PTHR11360">
    <property type="entry name" value="MONOCARBOXYLATE TRANSPORTER"/>
    <property type="match status" value="1"/>
</dbReference>
<dbReference type="Gene3D" id="1.20.1250.20">
    <property type="entry name" value="MFS general substrate transporter like domains"/>
    <property type="match status" value="2"/>
</dbReference>
<dbReference type="InterPro" id="IPR036259">
    <property type="entry name" value="MFS_trans_sf"/>
</dbReference>
<dbReference type="PROSITE" id="PS50850">
    <property type="entry name" value="MFS"/>
    <property type="match status" value="1"/>
</dbReference>
<comment type="subcellular location">
    <subcellularLocation>
        <location evidence="1">Membrane</location>
        <topology evidence="1">Multi-pass membrane protein</topology>
    </subcellularLocation>
</comment>
<evidence type="ECO:0000256" key="2">
    <source>
        <dbReference type="SAM" id="MobiDB-lite"/>
    </source>
</evidence>
<protein>
    <submittedName>
        <fullName evidence="5">SLC16A12</fullName>
    </submittedName>
</protein>
<feature type="transmembrane region" description="Helical" evidence="3">
    <location>
        <begin position="62"/>
        <end position="82"/>
    </location>
</feature>
<feature type="transmembrane region" description="Helical" evidence="3">
    <location>
        <begin position="348"/>
        <end position="365"/>
    </location>
</feature>
<evidence type="ECO:0000259" key="4">
    <source>
        <dbReference type="PROSITE" id="PS50850"/>
    </source>
</evidence>
<accession>A0A7J7KKU6</accession>
<feature type="transmembrane region" description="Helical" evidence="3">
    <location>
        <begin position="315"/>
        <end position="336"/>
    </location>
</feature>
<dbReference type="PROSITE" id="PS51257">
    <property type="entry name" value="PROKAR_LIPOPROTEIN"/>
    <property type="match status" value="1"/>
</dbReference>
<keyword evidence="3" id="KW-0812">Transmembrane</keyword>
<feature type="transmembrane region" description="Helical" evidence="3">
    <location>
        <begin position="120"/>
        <end position="141"/>
    </location>
</feature>
<proteinExistence type="predicted"/>
<evidence type="ECO:0000256" key="3">
    <source>
        <dbReference type="SAM" id="Phobius"/>
    </source>
</evidence>
<feature type="transmembrane region" description="Helical" evidence="3">
    <location>
        <begin position="20"/>
        <end position="42"/>
    </location>
</feature>
<organism evidence="5 6">
    <name type="scientific">Bugula neritina</name>
    <name type="common">Brown bryozoan</name>
    <name type="synonym">Sertularia neritina</name>
    <dbReference type="NCBI Taxonomy" id="10212"/>
    <lineage>
        <taxon>Eukaryota</taxon>
        <taxon>Metazoa</taxon>
        <taxon>Spiralia</taxon>
        <taxon>Lophotrochozoa</taxon>
        <taxon>Bryozoa</taxon>
        <taxon>Gymnolaemata</taxon>
        <taxon>Cheilostomatida</taxon>
        <taxon>Flustrina</taxon>
        <taxon>Buguloidea</taxon>
        <taxon>Bugulidae</taxon>
        <taxon>Bugula</taxon>
    </lineage>
</organism>
<name>A0A7J7KKU6_BUGNE</name>
<feature type="compositionally biased region" description="Polar residues" evidence="2">
    <location>
        <begin position="453"/>
        <end position="465"/>
    </location>
</feature>
<evidence type="ECO:0000313" key="6">
    <source>
        <dbReference type="Proteomes" id="UP000593567"/>
    </source>
</evidence>
<dbReference type="OrthoDB" id="410267at2759"/>
<feature type="transmembrane region" description="Helical" evidence="3">
    <location>
        <begin position="222"/>
        <end position="247"/>
    </location>
</feature>
<reference evidence="5" key="1">
    <citation type="submission" date="2020-06" db="EMBL/GenBank/DDBJ databases">
        <title>Draft genome of Bugula neritina, a colonial animal packing powerful symbionts and potential medicines.</title>
        <authorList>
            <person name="Rayko M."/>
        </authorList>
    </citation>
    <scope>NUCLEOTIDE SEQUENCE [LARGE SCALE GENOMIC DNA]</scope>
    <source>
        <strain evidence="5">Kwan_BN1</strain>
    </source>
</reference>
<dbReference type="InterPro" id="IPR050327">
    <property type="entry name" value="Proton-linked_MCT"/>
</dbReference>
<dbReference type="InterPro" id="IPR020846">
    <property type="entry name" value="MFS_dom"/>
</dbReference>
<dbReference type="GO" id="GO:0016020">
    <property type="term" value="C:membrane"/>
    <property type="evidence" value="ECO:0007669"/>
    <property type="project" value="UniProtKB-SubCell"/>
</dbReference>